<sequence length="274" mass="28978">MPEASRRLEGKVAIVTGAGSSGPGVGNGKAASVLFAREGAKVLLVDNVLARAEETLAIIREEGGEADVFEANVINADDCSRMVDAAIDLWGRLDILDNNVGISRRGSVLEISEEDWDFVMAVNVKSIVLCSKYAIPKMIESGGGSIINISSIAGLRAHSSTPYTTSKAAVQGLTMSMAADHGPDGIRVNCIAPGLVYSPMVAPRMDSDLREIRKNAAPLRTEGDSWDIGYAALFLASDEARWVNGVILPVDAGLTQVTPVTYQTLTQQQYAGPS</sequence>
<name>A0AA35WFI4_GEOBA</name>
<dbReference type="InterPro" id="IPR002347">
    <property type="entry name" value="SDR_fam"/>
</dbReference>
<dbReference type="PANTHER" id="PTHR42760">
    <property type="entry name" value="SHORT-CHAIN DEHYDROGENASES/REDUCTASES FAMILY MEMBER"/>
    <property type="match status" value="1"/>
</dbReference>
<dbReference type="InterPro" id="IPR020904">
    <property type="entry name" value="Sc_DH/Rdtase_CS"/>
</dbReference>
<dbReference type="Gene3D" id="3.40.50.720">
    <property type="entry name" value="NAD(P)-binding Rossmann-like Domain"/>
    <property type="match status" value="1"/>
</dbReference>
<comment type="caution">
    <text evidence="4">The sequence shown here is derived from an EMBL/GenBank/DDBJ whole genome shotgun (WGS) entry which is preliminary data.</text>
</comment>
<dbReference type="Pfam" id="PF13561">
    <property type="entry name" value="adh_short_C2"/>
    <property type="match status" value="1"/>
</dbReference>
<dbReference type="SUPFAM" id="SSF51735">
    <property type="entry name" value="NAD(P)-binding Rossmann-fold domains"/>
    <property type="match status" value="1"/>
</dbReference>
<comment type="pathway">
    <text evidence="1">Lipid metabolism; fatty acid biosynthesis.</text>
</comment>
<comment type="similarity">
    <text evidence="2">Belongs to the short-chain dehydrogenases/reductases (SDR) family.</text>
</comment>
<evidence type="ECO:0000256" key="3">
    <source>
        <dbReference type="ARBA" id="ARBA00023002"/>
    </source>
</evidence>
<dbReference type="FunFam" id="3.40.50.720:FF:000084">
    <property type="entry name" value="Short-chain dehydrogenase reductase"/>
    <property type="match status" value="1"/>
</dbReference>
<dbReference type="PANTHER" id="PTHR42760:SF122">
    <property type="entry name" value="NAD(P)-BINDING PROTEIN"/>
    <property type="match status" value="1"/>
</dbReference>
<evidence type="ECO:0000256" key="1">
    <source>
        <dbReference type="ARBA" id="ARBA00005194"/>
    </source>
</evidence>
<dbReference type="GO" id="GO:0016616">
    <property type="term" value="F:oxidoreductase activity, acting on the CH-OH group of donors, NAD or NADP as acceptor"/>
    <property type="evidence" value="ECO:0007669"/>
    <property type="project" value="TreeGrafter"/>
</dbReference>
<evidence type="ECO:0000313" key="4">
    <source>
        <dbReference type="EMBL" id="CAI8019583.1"/>
    </source>
</evidence>
<keyword evidence="3" id="KW-0560">Oxidoreductase</keyword>
<dbReference type="EMBL" id="CASHTH010001763">
    <property type="protein sequence ID" value="CAI8019583.1"/>
    <property type="molecule type" value="Genomic_DNA"/>
</dbReference>
<evidence type="ECO:0000313" key="5">
    <source>
        <dbReference type="Proteomes" id="UP001174909"/>
    </source>
</evidence>
<proteinExistence type="inferred from homology"/>
<dbReference type="GO" id="GO:0006633">
    <property type="term" value="P:fatty acid biosynthetic process"/>
    <property type="evidence" value="ECO:0007669"/>
    <property type="project" value="TreeGrafter"/>
</dbReference>
<dbReference type="PRINTS" id="PR00080">
    <property type="entry name" value="SDRFAMILY"/>
</dbReference>
<keyword evidence="5" id="KW-1185">Reference proteome</keyword>
<dbReference type="PROSITE" id="PS00061">
    <property type="entry name" value="ADH_SHORT"/>
    <property type="match status" value="1"/>
</dbReference>
<evidence type="ECO:0000256" key="2">
    <source>
        <dbReference type="ARBA" id="ARBA00006484"/>
    </source>
</evidence>
<gene>
    <name evidence="4" type="ORF">GBAR_LOCUS11765</name>
</gene>
<dbReference type="CDD" id="cd05233">
    <property type="entry name" value="SDR_c"/>
    <property type="match status" value="1"/>
</dbReference>
<reference evidence="4" key="1">
    <citation type="submission" date="2023-03" db="EMBL/GenBank/DDBJ databases">
        <authorList>
            <person name="Steffen K."/>
            <person name="Cardenas P."/>
        </authorList>
    </citation>
    <scope>NUCLEOTIDE SEQUENCE</scope>
</reference>
<dbReference type="InterPro" id="IPR036291">
    <property type="entry name" value="NAD(P)-bd_dom_sf"/>
</dbReference>
<protein>
    <submittedName>
        <fullName evidence="4">Uncharacterized oxidoreductase TM_0325</fullName>
    </submittedName>
</protein>
<dbReference type="Proteomes" id="UP001174909">
    <property type="component" value="Unassembled WGS sequence"/>
</dbReference>
<dbReference type="PRINTS" id="PR00081">
    <property type="entry name" value="GDHRDH"/>
</dbReference>
<dbReference type="AlphaFoldDB" id="A0AA35WFI4"/>
<dbReference type="GO" id="GO:0048038">
    <property type="term" value="F:quinone binding"/>
    <property type="evidence" value="ECO:0007669"/>
    <property type="project" value="TreeGrafter"/>
</dbReference>
<organism evidence="4 5">
    <name type="scientific">Geodia barretti</name>
    <name type="common">Barrett's horny sponge</name>
    <dbReference type="NCBI Taxonomy" id="519541"/>
    <lineage>
        <taxon>Eukaryota</taxon>
        <taxon>Metazoa</taxon>
        <taxon>Porifera</taxon>
        <taxon>Demospongiae</taxon>
        <taxon>Heteroscleromorpha</taxon>
        <taxon>Tetractinellida</taxon>
        <taxon>Astrophorina</taxon>
        <taxon>Geodiidae</taxon>
        <taxon>Geodia</taxon>
    </lineage>
</organism>
<accession>A0AA35WFI4</accession>